<sequence>MTEDATQYSGLMLHSDDHVALALMPLEPGDTALITSPDGERRVEIREVIPRYHKFTVEPLADKTLVIKGGEVIGITTANVPAGSHLHISNLKSTRYGVN</sequence>
<accession>A0A1U9Z050</accession>
<dbReference type="KEGG" id="mmed:Mame_01707"/>
<dbReference type="RefSeq" id="WP_018066138.1">
    <property type="nucleotide sequence ID" value="NZ_AQWH01000020.1"/>
</dbReference>
<dbReference type="Gene3D" id="2.30.130.110">
    <property type="match status" value="1"/>
</dbReference>
<name>A0A1U9Z050_9HYPH</name>
<evidence type="ECO:0000256" key="1">
    <source>
        <dbReference type="ARBA" id="ARBA00023239"/>
    </source>
</evidence>
<evidence type="ECO:0000313" key="4">
    <source>
        <dbReference type="Proteomes" id="UP000191135"/>
    </source>
</evidence>
<dbReference type="GO" id="GO:0034010">
    <property type="term" value="F:sulfolactate sulfo-lyase activity"/>
    <property type="evidence" value="ECO:0007669"/>
    <property type="project" value="UniProtKB-EC"/>
</dbReference>
<organism evidence="3 4">
    <name type="scientific">Martelella mediterranea DSM 17316</name>
    <dbReference type="NCBI Taxonomy" id="1122214"/>
    <lineage>
        <taxon>Bacteria</taxon>
        <taxon>Pseudomonadati</taxon>
        <taxon>Pseudomonadota</taxon>
        <taxon>Alphaproteobacteria</taxon>
        <taxon>Hyphomicrobiales</taxon>
        <taxon>Aurantimonadaceae</taxon>
        <taxon>Martelella</taxon>
    </lineage>
</organism>
<evidence type="ECO:0000313" key="3">
    <source>
        <dbReference type="EMBL" id="AQZ51054.1"/>
    </source>
</evidence>
<dbReference type="EMBL" id="CP020330">
    <property type="protein sequence ID" value="AQZ51054.1"/>
    <property type="molecule type" value="Genomic_DNA"/>
</dbReference>
<evidence type="ECO:0000259" key="2">
    <source>
        <dbReference type="Pfam" id="PF08666"/>
    </source>
</evidence>
<dbReference type="Proteomes" id="UP000191135">
    <property type="component" value="Chromosome"/>
</dbReference>
<dbReference type="CDD" id="cd11613">
    <property type="entry name" value="SAF_AH_GD"/>
    <property type="match status" value="1"/>
</dbReference>
<protein>
    <submittedName>
        <fullName evidence="3">(2R)-sulfolactate sulfo-lyase subunit alpha</fullName>
        <ecNumber evidence="3">4.4.1.24</ecNumber>
    </submittedName>
</protein>
<dbReference type="STRING" id="1122214.Mame_01707"/>
<dbReference type="EC" id="4.4.1.24" evidence="3"/>
<keyword evidence="4" id="KW-1185">Reference proteome</keyword>
<dbReference type="InterPro" id="IPR044144">
    <property type="entry name" value="SAF_UxaA/GarD"/>
</dbReference>
<proteinExistence type="predicted"/>
<dbReference type="eggNOG" id="COG2721">
    <property type="taxonomic scope" value="Bacteria"/>
</dbReference>
<reference evidence="3 4" key="1">
    <citation type="submission" date="2017-03" db="EMBL/GenBank/DDBJ databases">
        <title>Foreign affairs: Plasmid Transfer between Roseobacters and Rhizobia.</title>
        <authorList>
            <person name="Bartling P."/>
            <person name="Bunk B."/>
            <person name="Overmann J."/>
            <person name="Brinkmann H."/>
            <person name="Petersen J."/>
        </authorList>
    </citation>
    <scope>NUCLEOTIDE SEQUENCE [LARGE SCALE GENOMIC DNA]</scope>
    <source>
        <strain evidence="3 4">MACL11</strain>
    </source>
</reference>
<keyword evidence="1 3" id="KW-0456">Lyase</keyword>
<dbReference type="InterPro" id="IPR013974">
    <property type="entry name" value="SAF"/>
</dbReference>
<gene>
    <name evidence="3" type="primary">suyA</name>
    <name evidence="3" type="ORF">Mame_01707</name>
</gene>
<dbReference type="Pfam" id="PF08666">
    <property type="entry name" value="SAF"/>
    <property type="match status" value="1"/>
</dbReference>
<dbReference type="AlphaFoldDB" id="A0A1U9Z050"/>
<dbReference type="OrthoDB" id="9804574at2"/>
<feature type="domain" description="SAF" evidence="2">
    <location>
        <begin position="19"/>
        <end position="92"/>
    </location>
</feature>